<evidence type="ECO:0000256" key="1">
    <source>
        <dbReference type="SAM" id="MobiDB-lite"/>
    </source>
</evidence>
<evidence type="ECO:0000313" key="3">
    <source>
        <dbReference type="Proteomes" id="UP000265520"/>
    </source>
</evidence>
<feature type="region of interest" description="Disordered" evidence="1">
    <location>
        <begin position="1"/>
        <end position="27"/>
    </location>
</feature>
<protein>
    <submittedName>
        <fullName evidence="2">Uncharacterized protein</fullName>
    </submittedName>
</protein>
<dbReference type="Proteomes" id="UP000265520">
    <property type="component" value="Unassembled WGS sequence"/>
</dbReference>
<keyword evidence="3" id="KW-1185">Reference proteome</keyword>
<feature type="non-terminal residue" evidence="2">
    <location>
        <position position="92"/>
    </location>
</feature>
<dbReference type="AlphaFoldDB" id="A0A392T8A6"/>
<feature type="non-terminal residue" evidence="2">
    <location>
        <position position="1"/>
    </location>
</feature>
<dbReference type="EMBL" id="LXQA010526491">
    <property type="protein sequence ID" value="MCI57288.1"/>
    <property type="molecule type" value="Genomic_DNA"/>
</dbReference>
<comment type="caution">
    <text evidence="2">The sequence shown here is derived from an EMBL/GenBank/DDBJ whole genome shotgun (WGS) entry which is preliminary data.</text>
</comment>
<sequence length="92" mass="10315">KEPPLPNSGHPLTAMSRRGLPPKPPDRVYSVVVKEKMRTLTEIYRHRSMWRPPPEPPDVGSQSLTANKNVSILTETRDAHTDLVHSIAATVR</sequence>
<accession>A0A392T8A6</accession>
<reference evidence="2 3" key="1">
    <citation type="journal article" date="2018" name="Front. Plant Sci.">
        <title>Red Clover (Trifolium pratense) and Zigzag Clover (T. medium) - A Picture of Genomic Similarities and Differences.</title>
        <authorList>
            <person name="Dluhosova J."/>
            <person name="Istvanek J."/>
            <person name="Nedelnik J."/>
            <person name="Repkova J."/>
        </authorList>
    </citation>
    <scope>NUCLEOTIDE SEQUENCE [LARGE SCALE GENOMIC DNA]</scope>
    <source>
        <strain evidence="3">cv. 10/8</strain>
        <tissue evidence="2">Leaf</tissue>
    </source>
</reference>
<name>A0A392T8A6_9FABA</name>
<organism evidence="2 3">
    <name type="scientific">Trifolium medium</name>
    <dbReference type="NCBI Taxonomy" id="97028"/>
    <lineage>
        <taxon>Eukaryota</taxon>
        <taxon>Viridiplantae</taxon>
        <taxon>Streptophyta</taxon>
        <taxon>Embryophyta</taxon>
        <taxon>Tracheophyta</taxon>
        <taxon>Spermatophyta</taxon>
        <taxon>Magnoliopsida</taxon>
        <taxon>eudicotyledons</taxon>
        <taxon>Gunneridae</taxon>
        <taxon>Pentapetalae</taxon>
        <taxon>rosids</taxon>
        <taxon>fabids</taxon>
        <taxon>Fabales</taxon>
        <taxon>Fabaceae</taxon>
        <taxon>Papilionoideae</taxon>
        <taxon>50 kb inversion clade</taxon>
        <taxon>NPAAA clade</taxon>
        <taxon>Hologalegina</taxon>
        <taxon>IRL clade</taxon>
        <taxon>Trifolieae</taxon>
        <taxon>Trifolium</taxon>
    </lineage>
</organism>
<evidence type="ECO:0000313" key="2">
    <source>
        <dbReference type="EMBL" id="MCI57288.1"/>
    </source>
</evidence>
<proteinExistence type="predicted"/>